<proteinExistence type="predicted"/>
<accession>A0A8H4LK11</accession>
<dbReference type="EMBL" id="JAADYS010000431">
    <property type="protein sequence ID" value="KAF4469790.1"/>
    <property type="molecule type" value="Genomic_DNA"/>
</dbReference>
<dbReference type="Proteomes" id="UP000554235">
    <property type="component" value="Unassembled WGS sequence"/>
</dbReference>
<protein>
    <submittedName>
        <fullName evidence="2">Uncharacterized protein</fullName>
    </submittedName>
</protein>
<comment type="caution">
    <text evidence="2">The sequence shown here is derived from an EMBL/GenBank/DDBJ whole genome shotgun (WGS) entry which is preliminary data.</text>
</comment>
<evidence type="ECO:0000256" key="1">
    <source>
        <dbReference type="SAM" id="MobiDB-lite"/>
    </source>
</evidence>
<dbReference type="OrthoDB" id="5428890at2759"/>
<evidence type="ECO:0000313" key="3">
    <source>
        <dbReference type="Proteomes" id="UP000554235"/>
    </source>
</evidence>
<organism evidence="2 3">
    <name type="scientific">Fusarium albosuccineum</name>
    <dbReference type="NCBI Taxonomy" id="1237068"/>
    <lineage>
        <taxon>Eukaryota</taxon>
        <taxon>Fungi</taxon>
        <taxon>Dikarya</taxon>
        <taxon>Ascomycota</taxon>
        <taxon>Pezizomycotina</taxon>
        <taxon>Sordariomycetes</taxon>
        <taxon>Hypocreomycetidae</taxon>
        <taxon>Hypocreales</taxon>
        <taxon>Nectriaceae</taxon>
        <taxon>Fusarium</taxon>
        <taxon>Fusarium decemcellulare species complex</taxon>
    </lineage>
</organism>
<name>A0A8H4LK11_9HYPO</name>
<reference evidence="2 3" key="1">
    <citation type="submission" date="2020-01" db="EMBL/GenBank/DDBJ databases">
        <title>Identification and distribution of gene clusters putatively required for synthesis of sphingolipid metabolism inhibitors in phylogenetically diverse species of the filamentous fungus Fusarium.</title>
        <authorList>
            <person name="Kim H.-S."/>
            <person name="Busman M."/>
            <person name="Brown D.W."/>
            <person name="Divon H."/>
            <person name="Uhlig S."/>
            <person name="Proctor R.H."/>
        </authorList>
    </citation>
    <scope>NUCLEOTIDE SEQUENCE [LARGE SCALE GENOMIC DNA]</scope>
    <source>
        <strain evidence="2 3">NRRL 20459</strain>
    </source>
</reference>
<evidence type="ECO:0000313" key="2">
    <source>
        <dbReference type="EMBL" id="KAF4469790.1"/>
    </source>
</evidence>
<gene>
    <name evidence="2" type="ORF">FALBO_3315</name>
</gene>
<dbReference type="AlphaFoldDB" id="A0A8H4LK11"/>
<feature type="region of interest" description="Disordered" evidence="1">
    <location>
        <begin position="689"/>
        <end position="745"/>
    </location>
</feature>
<sequence>MEQIDQIHSPIPSATLLRLADAFWAANPTTGYTPHSLQPYSVYYAEQCRTFYHTQFTNPSLSKHADVIRVGQEIRQGLAREQIVQNLQETCRQTMTNGQLGQVENIKRAVDLVATLILMVDVGKPLRNRMWTGRAYSSWESGSVRDFTSGIFPVQRSNRHDGIQLDRDFNARNLDVIGGLKVELTNNLLDHLQVIDIEGETTVMIFHHASFLNNQEEQLFPKDFVYETLQTLALLFPQNKWYKTSRAWYHKYLEPATEDADLEVLACGPLTMTNINDYHYWHDRLVRLKQIFDQAKPGNLRQWWNDRREGTQWYALWVAVGFTIFFGLVQSIEGALQVYKAYHPGLGSNAVRLTCRLRSTALEIQRFDAFTIKIVDLKCNNTTSFGASRSMSESILRLRSRFPGGNAREPHAHDDTLSPMWFYIPFLYNALKLVRLAGCVALALGYKPPLWLLLGWALTDGMFLHGRGVPRVIRLMLGILSSAVQFGKTFGEWRTPEEELTTAAQESSSPAPWLYSMLRIHARCTLAVVAYTTLAHSQLPLSTPKRKALNTNQKSGCRANETSADQLLSPYLSRLRQLAESYLQQEMDRAQHRMIEELASELAYSQPGDIVICLDVDSTCIDTVKCFVEDSTLESWDWWPFQPPMRPPTAGYSYIRWLCICGKPRWANVPDAFATQLVTIVKNAANGSEPVKASRGIPPSPAGSSTTPTQAGIGSSIPLHEVPQSRLTTTESGEPRARITNTNPGAIPMPVTSRFVLFMAKVFVFQRFTKNRFAEVGMEMPPTSSESDYFYLPQPTLPPISKEEFNDRFYSGYFGDFKYMVSLKEPGDLSCVYSCSTTNAVDLIPQKTSILAAYDDSREDFWGIVAREKRCN</sequence>
<keyword evidence="3" id="KW-1185">Reference proteome</keyword>